<dbReference type="InterPro" id="IPR027417">
    <property type="entry name" value="P-loop_NTPase"/>
</dbReference>
<dbReference type="KEGG" id="lvn:BWR22_05155"/>
<accession>A0AAC9PVK2</accession>
<dbReference type="PANTHER" id="PTHR32182">
    <property type="entry name" value="DNA REPLICATION AND REPAIR PROTEIN RECF"/>
    <property type="match status" value="1"/>
</dbReference>
<dbReference type="Proteomes" id="UP000187506">
    <property type="component" value="Chromosome"/>
</dbReference>
<dbReference type="GO" id="GO:0016887">
    <property type="term" value="F:ATP hydrolysis activity"/>
    <property type="evidence" value="ECO:0007669"/>
    <property type="project" value="InterPro"/>
</dbReference>
<proteinExistence type="predicted"/>
<evidence type="ECO:0000313" key="3">
    <source>
        <dbReference type="Proteomes" id="UP000187506"/>
    </source>
</evidence>
<protein>
    <recommendedName>
        <fullName evidence="1">ATPase AAA-type core domain-containing protein</fullName>
    </recommendedName>
</protein>
<dbReference type="AlphaFoldDB" id="A0AAC9PVK2"/>
<dbReference type="Gene3D" id="3.40.50.300">
    <property type="entry name" value="P-loop containing nucleotide triphosphate hydrolases"/>
    <property type="match status" value="1"/>
</dbReference>
<feature type="domain" description="ATPase AAA-type core" evidence="1">
    <location>
        <begin position="57"/>
        <end position="471"/>
    </location>
</feature>
<keyword evidence="3" id="KW-1185">Reference proteome</keyword>
<gene>
    <name evidence="2" type="ORF">BWR22_05155</name>
</gene>
<dbReference type="RefSeq" id="WP_076732350.1">
    <property type="nucleotide sequence ID" value="NZ_CP019352.1"/>
</dbReference>
<evidence type="ECO:0000313" key="2">
    <source>
        <dbReference type="EMBL" id="APX99721.1"/>
    </source>
</evidence>
<dbReference type="EMBL" id="CP019352">
    <property type="protein sequence ID" value="APX99721.1"/>
    <property type="molecule type" value="Genomic_DNA"/>
</dbReference>
<reference evidence="2 3" key="1">
    <citation type="submission" date="2017-01" db="EMBL/GenBank/DDBJ databases">
        <title>Complete genome of Lacinutrix venerupis DOK2-8 isolated from seawater in Dokdo.</title>
        <authorList>
            <person name="Chi W.-J."/>
            <person name="Kim J.H."/>
        </authorList>
    </citation>
    <scope>NUCLEOTIDE SEQUENCE [LARGE SCALE GENOMIC DNA]</scope>
    <source>
        <strain evidence="2 3">DOK2-8</strain>
    </source>
</reference>
<dbReference type="PANTHER" id="PTHR32182:SF23">
    <property type="entry name" value="ATP BINDING PROTEIN"/>
    <property type="match status" value="1"/>
</dbReference>
<dbReference type="GO" id="GO:0005524">
    <property type="term" value="F:ATP binding"/>
    <property type="evidence" value="ECO:0007669"/>
    <property type="project" value="InterPro"/>
</dbReference>
<dbReference type="InterPro" id="IPR003959">
    <property type="entry name" value="ATPase_AAA_core"/>
</dbReference>
<dbReference type="SUPFAM" id="SSF52540">
    <property type="entry name" value="P-loop containing nucleoside triphosphate hydrolases"/>
    <property type="match status" value="1"/>
</dbReference>
<sequence length="569" mass="66858">MKICFIWIDRYRNFKDFGFNLSSSIKFKFDQKDNLLIKKDIDDLPNDFFGNQIVDVVGVIGKNGSGKSNAIELICNALKNPKTTIQSDFLIITESNNSYTCHYSFNNRNKPKAKFKIELKDYDGSINPLKVVFFSNVFDERRNDFGSDITDISVNNLYNRNMLFRRNKVTDFEKQVRLINSKIFSSLNIDIPEKIQFTSKVWRNRFNSSMERNLYREGYSNIKDFQKFYRDRLREIKPENKFIHLLRFGYFFEIIYQISRQSRTNYNLYDKLLKDINDFISEMFKLRTEEISENLILFLERNLIKSYDGQFSLFSDIKSERTKTSTIKNLESQLHFLKTIKRDLDFLNLEYSVEGSGSRALEYFTFDYNSIKAKNFINEFISLFATINIFDVNWLGISSGHKAYINLFASLFQELKFSRTYNLLLCIDEGDLYLHPKWQIEFFDKLLNVLPNIYSGNIQLILSSHSPFLLSDLPNQNITILDKNFENSSIDGIDLPINTFGGNLYDLYAEPFFLDNKRTSDFAYKKTKEIISIVESGGLNKKKSSELLKVIELIGDDIIKYRLKNQLSE</sequence>
<dbReference type="GO" id="GO:0000731">
    <property type="term" value="P:DNA synthesis involved in DNA repair"/>
    <property type="evidence" value="ECO:0007669"/>
    <property type="project" value="TreeGrafter"/>
</dbReference>
<name>A0AAC9PVK2_9FLAO</name>
<dbReference type="Pfam" id="PF13304">
    <property type="entry name" value="AAA_21"/>
    <property type="match status" value="1"/>
</dbReference>
<organism evidence="2 3">
    <name type="scientific">Lacinutrix venerupis</name>
    <dbReference type="NCBI Taxonomy" id="1486034"/>
    <lineage>
        <taxon>Bacteria</taxon>
        <taxon>Pseudomonadati</taxon>
        <taxon>Bacteroidota</taxon>
        <taxon>Flavobacteriia</taxon>
        <taxon>Flavobacteriales</taxon>
        <taxon>Flavobacteriaceae</taxon>
        <taxon>Lacinutrix</taxon>
    </lineage>
</organism>
<evidence type="ECO:0000259" key="1">
    <source>
        <dbReference type="Pfam" id="PF13304"/>
    </source>
</evidence>
<dbReference type="GO" id="GO:0006302">
    <property type="term" value="P:double-strand break repair"/>
    <property type="evidence" value="ECO:0007669"/>
    <property type="project" value="TreeGrafter"/>
</dbReference>